<name>A0A9X5E4V3_9CYAN</name>
<keyword evidence="1" id="KW-0175">Coiled coil</keyword>
<keyword evidence="3" id="KW-1185">Reference proteome</keyword>
<gene>
    <name evidence="2" type="ORF">QH73_0011070</name>
</gene>
<feature type="coiled-coil region" evidence="1">
    <location>
        <begin position="206"/>
        <end position="244"/>
    </location>
</feature>
<proteinExistence type="predicted"/>
<evidence type="ECO:0000256" key="1">
    <source>
        <dbReference type="SAM" id="Coils"/>
    </source>
</evidence>
<dbReference type="EMBL" id="JTJC03000002">
    <property type="protein sequence ID" value="NHC35197.1"/>
    <property type="molecule type" value="Genomic_DNA"/>
</dbReference>
<organism evidence="2 3">
    <name type="scientific">Scytonema millei VB511283</name>
    <dbReference type="NCBI Taxonomy" id="1245923"/>
    <lineage>
        <taxon>Bacteria</taxon>
        <taxon>Bacillati</taxon>
        <taxon>Cyanobacteriota</taxon>
        <taxon>Cyanophyceae</taxon>
        <taxon>Nostocales</taxon>
        <taxon>Scytonemataceae</taxon>
        <taxon>Scytonema</taxon>
    </lineage>
</organism>
<dbReference type="RefSeq" id="WP_039716380.1">
    <property type="nucleotide sequence ID" value="NZ_JTJC03000002.1"/>
</dbReference>
<dbReference type="OrthoDB" id="9868172at2"/>
<protein>
    <submittedName>
        <fullName evidence="2">Uncharacterized protein</fullName>
    </submittedName>
</protein>
<sequence length="403" mass="46638">MVLEGWQPHDGKQEDAILLFNFNSKDEESVALLHHLLSRVKKSYQQLADLQFLPVRLPVPDLKLWSYWLAAQLIAQWRDRAAEQIAVGTILDRLGFIKTENTYPLVTALDRMEQGTLISVELVANVKSIDKFGWQSSDSDIKEWIEQKAADLVGFTQERTSSYPADGFRAQLHSNVEAMRSQHQVQMQEFFDSLQHSGSRSVLRVLETLSAIFQRLAEECEAQKQELLQKAMAAERAYSNLKTRIEPRDRQFGRRQTDWEAVVEALAKRYYFTFNAEIYDRFAQLVSQLIQQTGDRVASITHTDRSLAILQSWFSQQCPQEPVFAPILKQRLEQKVDIIKLLSEIEATVSCPLQKWHSLSWTQTELLCQEILIKLHPVCMEVYIECYQYLLKINRAEISDQNS</sequence>
<evidence type="ECO:0000313" key="2">
    <source>
        <dbReference type="EMBL" id="NHC35197.1"/>
    </source>
</evidence>
<dbReference type="AlphaFoldDB" id="A0A9X5E4V3"/>
<accession>A0A9X5E4V3</accession>
<dbReference type="Proteomes" id="UP000031532">
    <property type="component" value="Unassembled WGS sequence"/>
</dbReference>
<evidence type="ECO:0000313" key="3">
    <source>
        <dbReference type="Proteomes" id="UP000031532"/>
    </source>
</evidence>
<reference evidence="2 3" key="1">
    <citation type="journal article" date="2015" name="Genome Announc.">
        <title>Draft Genome Sequence of the Terrestrial Cyanobacterium Scytonema millei VB511283, Isolated from Eastern India.</title>
        <authorList>
            <person name="Sen D."/>
            <person name="Chandrababunaidu M.M."/>
            <person name="Singh D."/>
            <person name="Sanghi N."/>
            <person name="Ghorai A."/>
            <person name="Mishra G.P."/>
            <person name="Madduluri M."/>
            <person name="Adhikary S.P."/>
            <person name="Tripathy S."/>
        </authorList>
    </citation>
    <scope>NUCLEOTIDE SEQUENCE [LARGE SCALE GENOMIC DNA]</scope>
    <source>
        <strain evidence="2 3">VB511283</strain>
    </source>
</reference>
<comment type="caution">
    <text evidence="2">The sequence shown here is derived from an EMBL/GenBank/DDBJ whole genome shotgun (WGS) entry which is preliminary data.</text>
</comment>